<dbReference type="InterPro" id="IPR016187">
    <property type="entry name" value="CTDL_fold"/>
</dbReference>
<dbReference type="EMBL" id="FOQT01000002">
    <property type="protein sequence ID" value="SFI08479.1"/>
    <property type="molecule type" value="Genomic_DNA"/>
</dbReference>
<sequence length="493" mass="56002">MFLKKLYIYRLISKNSMKRVFLLLLTTSLIISCGKGGSSRAEKPGSKTKGELVSREKSKSFVAERPYGMVAISAGSFVMGMADQDFTNSPEKAPLKTVTVSSFFMDETEITNSEYRVFINYVKDSIARSLLAEAAGDGGSDGNGTGIADYAYLAKKAGGEATPYQQYLEEKGGRDGYDESKRLDWTVPLTYNTSSYPDAKYAEVMESMYLPPAKRINNERVIDANKLKYSYQWEDVEAAVKDKGRGTQYLKKESIAVYPDTTVWVKDFNYAYNEPLYDGYFWHNAYKNYPVVGVTWDQARAYCNFKSKLKSDYNESLKKKKQKPMAFRLPTEAEWEYAAKGGIENATYPWGGPYLQDDRGCYLANFKPKRGNYIENEDGKASKQGYTYTAPVKSFPKNNFGLFDMAGNVSEWTESPYSNSTYQFSSTLNPYLSNQAYRDVKKTVRGGSWKDVSYLLMTGYRDWERKDSARSYIGFRTVQDIPEGTAKYRKKTN</sequence>
<keyword evidence="3" id="KW-1185">Reference proteome</keyword>
<evidence type="ECO:0000259" key="1">
    <source>
        <dbReference type="Pfam" id="PF03781"/>
    </source>
</evidence>
<dbReference type="InterPro" id="IPR051043">
    <property type="entry name" value="Sulfatase_Mod_Factor_Kinase"/>
</dbReference>
<dbReference type="Proteomes" id="UP000198931">
    <property type="component" value="Unassembled WGS sequence"/>
</dbReference>
<dbReference type="PANTHER" id="PTHR23150:SF19">
    <property type="entry name" value="FORMYLGLYCINE-GENERATING ENZYME"/>
    <property type="match status" value="1"/>
</dbReference>
<gene>
    <name evidence="2" type="ORF">SAMN05443292_1264</name>
</gene>
<organism evidence="2 3">
    <name type="scientific">Halpernia frigidisoli</name>
    <dbReference type="NCBI Taxonomy" id="1125876"/>
    <lineage>
        <taxon>Bacteria</taxon>
        <taxon>Pseudomonadati</taxon>
        <taxon>Bacteroidota</taxon>
        <taxon>Flavobacteriia</taxon>
        <taxon>Flavobacteriales</taxon>
        <taxon>Weeksellaceae</taxon>
        <taxon>Chryseobacterium group</taxon>
        <taxon>Halpernia</taxon>
    </lineage>
</organism>
<dbReference type="SUPFAM" id="SSF56436">
    <property type="entry name" value="C-type lectin-like"/>
    <property type="match status" value="1"/>
</dbReference>
<dbReference type="NCBIfam" id="TIGR03525">
    <property type="entry name" value="GldK"/>
    <property type="match status" value="1"/>
</dbReference>
<dbReference type="GO" id="GO:0120147">
    <property type="term" value="F:formylglycine-generating oxidase activity"/>
    <property type="evidence" value="ECO:0007669"/>
    <property type="project" value="TreeGrafter"/>
</dbReference>
<accession>A0A1I3FBD7</accession>
<dbReference type="Pfam" id="PF03781">
    <property type="entry name" value="FGE-sulfatase"/>
    <property type="match status" value="1"/>
</dbReference>
<dbReference type="Gene3D" id="3.90.1580.10">
    <property type="entry name" value="paralog of FGE (formylglycine-generating enzyme)"/>
    <property type="match status" value="1"/>
</dbReference>
<dbReference type="AlphaFoldDB" id="A0A1I3FBD7"/>
<proteinExistence type="predicted"/>
<dbReference type="PANTHER" id="PTHR23150">
    <property type="entry name" value="SULFATASE MODIFYING FACTOR 1, 2"/>
    <property type="match status" value="1"/>
</dbReference>
<dbReference type="InterPro" id="IPR019866">
    <property type="entry name" value="Glid_motil-assoc_lipo_GldK"/>
</dbReference>
<feature type="domain" description="Sulfatase-modifying factor enzyme-like" evidence="1">
    <location>
        <begin position="68"/>
        <end position="478"/>
    </location>
</feature>
<reference evidence="2 3" key="1">
    <citation type="submission" date="2016-10" db="EMBL/GenBank/DDBJ databases">
        <authorList>
            <person name="de Groot N.N."/>
        </authorList>
    </citation>
    <scope>NUCLEOTIDE SEQUENCE [LARGE SCALE GENOMIC DNA]</scope>
    <source>
        <strain evidence="2 3">DSM 26000</strain>
    </source>
</reference>
<dbReference type="STRING" id="1125876.SAMN05443292_1264"/>
<dbReference type="PROSITE" id="PS51257">
    <property type="entry name" value="PROKAR_LIPOPROTEIN"/>
    <property type="match status" value="1"/>
</dbReference>
<protein>
    <submittedName>
        <fullName evidence="2">Protein involved in gliding motility GldK</fullName>
    </submittedName>
</protein>
<evidence type="ECO:0000313" key="2">
    <source>
        <dbReference type="EMBL" id="SFI08479.1"/>
    </source>
</evidence>
<evidence type="ECO:0000313" key="3">
    <source>
        <dbReference type="Proteomes" id="UP000198931"/>
    </source>
</evidence>
<dbReference type="InterPro" id="IPR042095">
    <property type="entry name" value="SUMF_sf"/>
</dbReference>
<dbReference type="InterPro" id="IPR005532">
    <property type="entry name" value="SUMF_dom"/>
</dbReference>
<name>A0A1I3FBD7_9FLAO</name>